<evidence type="ECO:0000313" key="3">
    <source>
        <dbReference type="Proteomes" id="UP000579647"/>
    </source>
</evidence>
<feature type="compositionally biased region" description="Low complexity" evidence="1">
    <location>
        <begin position="513"/>
        <end position="542"/>
    </location>
</feature>
<name>A0A840WJP1_9ACTN</name>
<evidence type="ECO:0000313" key="2">
    <source>
        <dbReference type="EMBL" id="MBB5492085.1"/>
    </source>
</evidence>
<sequence length="600" mass="65308">MTMWTWAGETGRQLRAAGQDELAEAVTALPELSEAGDAVKVEALARSAMRTARRLVAEAAKGDNAVAPAVPASVPGVFGPPTLFFLAHWPLAVRVGALAEGRRALEQARAAAEDEPAPHEYGPLPVSALETLVRCHANIDARGTTDQRRELLSARRLSGWESTPAWPAFTLARVHLLIDEDQADRAEAELRRYEHTATGPAVLGSEGIFALVRALRYQDKHTDALDVLDRMEAELGLGEAEPGGPVNPRRTALRRVIRFERARLLSWLARLGLCDARQAIGLLPTVEEAETYPKLRSAWVEAVENLVCQGSVRNDWRLGVRVTTWSRYFERVGAPRRGAELALAATRLASGRGARWVAECSAQRAERLIRELGAAEEIIGDLAEVRSMVRGMKSIQPMAPAAGILEFLRAQPAEEVNPEEQAEQVNAALMEQPHDNALLSALGQVGRTLMLSDAATEPQWRHVREQPGDQRAALSLLETLLHDNDTAGVRNLVRTLAAGALVPQQQREHRSIAPQQAQDAQQPQPTQNARAAQYSQLAQYSQESPAAERAHVPQHAQTASRHAQPESGEDAAAQQEAAPREQPVPERQETAGAVRFGVSG</sequence>
<organism evidence="2 3">
    <name type="scientific">Nocardiopsis metallicus</name>
    <dbReference type="NCBI Taxonomy" id="179819"/>
    <lineage>
        <taxon>Bacteria</taxon>
        <taxon>Bacillati</taxon>
        <taxon>Actinomycetota</taxon>
        <taxon>Actinomycetes</taxon>
        <taxon>Streptosporangiales</taxon>
        <taxon>Nocardiopsidaceae</taxon>
        <taxon>Nocardiopsis</taxon>
    </lineage>
</organism>
<evidence type="ECO:0000256" key="1">
    <source>
        <dbReference type="SAM" id="MobiDB-lite"/>
    </source>
</evidence>
<protein>
    <submittedName>
        <fullName evidence="2">Uncharacterized protein</fullName>
    </submittedName>
</protein>
<dbReference type="EMBL" id="JACHDO010000001">
    <property type="protein sequence ID" value="MBB5492085.1"/>
    <property type="molecule type" value="Genomic_DNA"/>
</dbReference>
<dbReference type="RefSeq" id="WP_184365643.1">
    <property type="nucleotide sequence ID" value="NZ_BAAAKM010000015.1"/>
</dbReference>
<comment type="caution">
    <text evidence="2">The sequence shown here is derived from an EMBL/GenBank/DDBJ whole genome shotgun (WGS) entry which is preliminary data.</text>
</comment>
<gene>
    <name evidence="2" type="ORF">HNR07_003222</name>
</gene>
<keyword evidence="3" id="KW-1185">Reference proteome</keyword>
<accession>A0A840WJP1</accession>
<proteinExistence type="predicted"/>
<feature type="region of interest" description="Disordered" evidence="1">
    <location>
        <begin position="504"/>
        <end position="600"/>
    </location>
</feature>
<dbReference type="AlphaFoldDB" id="A0A840WJP1"/>
<feature type="compositionally biased region" description="Low complexity" evidence="1">
    <location>
        <begin position="571"/>
        <end position="581"/>
    </location>
</feature>
<reference evidence="2 3" key="1">
    <citation type="submission" date="2020-08" db="EMBL/GenBank/DDBJ databases">
        <title>Sequencing the genomes of 1000 actinobacteria strains.</title>
        <authorList>
            <person name="Klenk H.-P."/>
        </authorList>
    </citation>
    <scope>NUCLEOTIDE SEQUENCE [LARGE SCALE GENOMIC DNA]</scope>
    <source>
        <strain evidence="2 3">DSM 44598</strain>
    </source>
</reference>
<dbReference type="Proteomes" id="UP000579647">
    <property type="component" value="Unassembled WGS sequence"/>
</dbReference>